<dbReference type="OrthoDB" id="8521382at2"/>
<organism evidence="4 5">
    <name type="scientific">Nitrosomonas communis</name>
    <dbReference type="NCBI Taxonomy" id="44574"/>
    <lineage>
        <taxon>Bacteria</taxon>
        <taxon>Pseudomonadati</taxon>
        <taxon>Pseudomonadota</taxon>
        <taxon>Betaproteobacteria</taxon>
        <taxon>Nitrosomonadales</taxon>
        <taxon>Nitrosomonadaceae</taxon>
        <taxon>Nitrosomonas</taxon>
    </lineage>
</organism>
<evidence type="ECO:0000259" key="3">
    <source>
        <dbReference type="Pfam" id="PF13116"/>
    </source>
</evidence>
<feature type="transmembrane region" description="Helical" evidence="2">
    <location>
        <begin position="16"/>
        <end position="38"/>
    </location>
</feature>
<dbReference type="InterPro" id="IPR011836">
    <property type="entry name" value="YhdP"/>
</dbReference>
<dbReference type="EMBL" id="CP011451">
    <property type="protein sequence ID" value="AKH37405.1"/>
    <property type="molecule type" value="Genomic_DNA"/>
</dbReference>
<reference evidence="4 5" key="2">
    <citation type="journal article" date="2016" name="Genome Announc.">
        <title>Genome Sequence of Nitrosomonas communis Strain Nm2, a Mesophilic Ammonia-Oxidizing Bacterium Isolated from Mediterranean Soil.</title>
        <authorList>
            <person name="Kozlowski J.A."/>
            <person name="Kits K.D."/>
            <person name="Stein L.Y."/>
        </authorList>
    </citation>
    <scope>NUCLEOTIDE SEQUENCE [LARGE SCALE GENOMIC DNA]</scope>
    <source>
        <strain evidence="4 5">Nm2</strain>
    </source>
</reference>
<reference evidence="5" key="1">
    <citation type="submission" date="2015-05" db="EMBL/GenBank/DDBJ databases">
        <title>Draft genome of Nitrosomonas communis strain Nm2.</title>
        <authorList>
            <person name="Kozlowski J.A."/>
            <person name="Kits K.D."/>
            <person name="Stein L.Y."/>
        </authorList>
    </citation>
    <scope>NUCLEOTIDE SEQUENCE [LARGE SCALE GENOMIC DNA]</scope>
    <source>
        <strain evidence="5">Nm2</strain>
    </source>
</reference>
<dbReference type="Pfam" id="PF13116">
    <property type="entry name" value="YhdP"/>
    <property type="match status" value="1"/>
</dbReference>
<protein>
    <recommendedName>
        <fullName evidence="3">YhdP central domain-containing protein</fullName>
    </recommendedName>
</protein>
<feature type="domain" description="YhdP central" evidence="3">
    <location>
        <begin position="10"/>
        <end position="1279"/>
    </location>
</feature>
<accession>A0A0F7KAR5</accession>
<dbReference type="PANTHER" id="PTHR38690:SF1">
    <property type="entry name" value="PROTEASE"/>
    <property type="match status" value="1"/>
</dbReference>
<evidence type="ECO:0000256" key="2">
    <source>
        <dbReference type="SAM" id="Phobius"/>
    </source>
</evidence>
<proteinExistence type="predicted"/>
<keyword evidence="2" id="KW-0812">Transmembrane</keyword>
<evidence type="ECO:0000256" key="1">
    <source>
        <dbReference type="SAM" id="MobiDB-lite"/>
    </source>
</evidence>
<evidence type="ECO:0000313" key="4">
    <source>
        <dbReference type="EMBL" id="AKH37405.1"/>
    </source>
</evidence>
<keyword evidence="2" id="KW-1133">Transmembrane helix</keyword>
<sequence length="1301" mass="146032">MMHSFVKHSIFTLRKLGWVVFVIVMFFSLLLLLLRYWLLPDIDRYRPDIAAAISQVAEQTISIERIDANWDGLRPYLRLHGVRVHDKYGNSVLILTELDGTLAWRSLLYGELLFREIKIERPVLSIRRDSEKVIHIAGVTLDQEEADNGFFNWLLQQRQLLVNDAEVYWLDEPRAAPVLYLKNVDLRMHNKEGHHYFGLRFIPPTELADPVDIRGDLTGESVNTLNQWRGRLFAQLNHVDLAVLQTWLSFPEDLELGRGRGAFRAWMGIEGKSVAYWKADVNLHETDIRWTKDLPRLDLAHLRGRVGWKRNNDAIQPGDEWFAQQLSVAIENEVFTQPVNILWQRQGGEGEASSENKLLVNALDLGMVASLLSYLPMEPSWQQQVSELSPQGVIEHVQADWQGDWTRPSSFNVEGSFHNLAIQAFDKLPAVSGLSGSVKLSEAGGTLHLDSDQASMNLSETFNEPLEFDRLTTQLNWKVLPDQDTTLFEFNHISFANRYLSGTMHGRYHSGIFAQPGTIDVAGELAHAEVTYLNKYLTFLGDQEASQNWLNKALIAGRLEGTRFNIRGELSESASDLRNKLAFKLTTRMADTAVNLPEEWPNMTEIQADLSLQDNQLAMTISRAKLADIVMKDVRLQIADLHARHPILHLTGGAEGATQNIITLIKKGSQHLHAVDFSQPGEVSGNGKLRLELAMPIKTYRDEERRIELKGDYQFINNEIPLGQDLPALSKVNGLLAFTQSTLAIKNVTGQLTGEPITINSTALPNGGMRIMATGRANFDRLHSVKPDQPANTLQLWTQYMRGITDWSAVLDINKEGMDVSVESSLVGAASSLPEPFAKAAAEKIPLSLEKKFIDSEREVLRFRYGEVVTAEIQRVRAEDGTYLPTRGVMNFRTAPVELPKDTVTLVHGTIPVLEWDRWKALFDRHEEMAARSGQAGQGIKALLTDRVNFNLNVGRLDFLGSRFNEFVLDANKHGGQWHTAVVSKEVIGHIVWNSLNKEAFARLKKLVKPEAIPESDSVMNKKNPSKDWPSMDLYADEFYVGGKLLGKLVLVAHQQAEGWHIDQLQIAHADSSLMLQGVWQNRIAPFQMQADVELRAKSIGKFLARLGYPGRIARGKGEATGSLVWIGQPFSIDFPSLSGNLKLTAQHGQFTKFKPGMSKLLGIFDLKSIPRRLTLDFYDVFSQGFGFDDISGDVRINRGVAVTDELQIAGSAAYLTVSGKIDLVEETQALLVKMFPSLGLATPVAGIASMIANQSLKDPFDRVLFSEYIITGRWDKPVMKKSQDLQENKDTQSESKHNEN</sequence>
<dbReference type="PANTHER" id="PTHR38690">
    <property type="entry name" value="PROTEASE-RELATED"/>
    <property type="match status" value="1"/>
</dbReference>
<dbReference type="Proteomes" id="UP000034156">
    <property type="component" value="Chromosome"/>
</dbReference>
<evidence type="ECO:0000313" key="5">
    <source>
        <dbReference type="Proteomes" id="UP000034156"/>
    </source>
</evidence>
<gene>
    <name evidence="4" type="ORF">AAW31_05590</name>
</gene>
<dbReference type="PATRIC" id="fig|44574.3.peg.1343"/>
<keyword evidence="2" id="KW-0472">Membrane</keyword>
<name>A0A0F7KAR5_9PROT</name>
<dbReference type="KEGG" id="nco:AAW31_05590"/>
<dbReference type="InterPro" id="IPR025263">
    <property type="entry name" value="YhdP_central"/>
</dbReference>
<dbReference type="NCBIfam" id="TIGR02099">
    <property type="entry name" value="YhdP family protein"/>
    <property type="match status" value="1"/>
</dbReference>
<keyword evidence="5" id="KW-1185">Reference proteome</keyword>
<feature type="region of interest" description="Disordered" evidence="1">
    <location>
        <begin position="1281"/>
        <end position="1301"/>
    </location>
</feature>
<dbReference type="RefSeq" id="WP_046849486.1">
    <property type="nucleotide sequence ID" value="NZ_CP011451.1"/>
</dbReference>